<dbReference type="Gene3D" id="2.40.440.10">
    <property type="entry name" value="L,D-transpeptidase catalytic domain-like"/>
    <property type="match status" value="1"/>
</dbReference>
<keyword evidence="4 7" id="KW-0133">Cell shape</keyword>
<feature type="chain" id="PRO_5031170191" description="L,D-TPase catalytic domain-containing protein" evidence="8">
    <location>
        <begin position="29"/>
        <end position="405"/>
    </location>
</feature>
<accession>A0A7U4RQU6</accession>
<dbReference type="GO" id="GO:0008360">
    <property type="term" value="P:regulation of cell shape"/>
    <property type="evidence" value="ECO:0007669"/>
    <property type="project" value="UniProtKB-UniRule"/>
</dbReference>
<proteinExistence type="inferred from homology"/>
<keyword evidence="8" id="KW-0732">Signal</keyword>
<dbReference type="PROSITE" id="PS52029">
    <property type="entry name" value="LD_TPASE"/>
    <property type="match status" value="1"/>
</dbReference>
<dbReference type="EMBL" id="CP011308">
    <property type="protein sequence ID" value="AKF25258.1"/>
    <property type="molecule type" value="Genomic_DNA"/>
</dbReference>
<dbReference type="GO" id="GO:0016740">
    <property type="term" value="F:transferase activity"/>
    <property type="evidence" value="ECO:0007669"/>
    <property type="project" value="UniProtKB-KW"/>
</dbReference>
<evidence type="ECO:0000313" key="11">
    <source>
        <dbReference type="Proteomes" id="UP000034444"/>
    </source>
</evidence>
<evidence type="ECO:0000256" key="4">
    <source>
        <dbReference type="ARBA" id="ARBA00022960"/>
    </source>
</evidence>
<keyword evidence="11" id="KW-1185">Reference proteome</keyword>
<feature type="domain" description="L,D-TPase catalytic" evidence="9">
    <location>
        <begin position="172"/>
        <end position="351"/>
    </location>
</feature>
<protein>
    <recommendedName>
        <fullName evidence="9">L,D-TPase catalytic domain-containing protein</fullName>
    </recommendedName>
</protein>
<dbReference type="InterPro" id="IPR005490">
    <property type="entry name" value="LD_TPept_cat_dom"/>
</dbReference>
<evidence type="ECO:0000256" key="5">
    <source>
        <dbReference type="ARBA" id="ARBA00022984"/>
    </source>
</evidence>
<reference evidence="11" key="2">
    <citation type="journal article" date="2017" name="Stand. Genomic Sci.">
        <title>Complete genome sequence of the sulfur-oxidizing chemolithoautotrophic Sulfurovum lithotrophicum 42BKTT.</title>
        <authorList>
            <person name="Jeon W."/>
            <person name="Priscilla L."/>
            <person name="Park G."/>
            <person name="Lee H."/>
            <person name="Lee N."/>
            <person name="Lee D."/>
            <person name="Kwon H."/>
            <person name="Ahn I."/>
            <person name="Lee C."/>
            <person name="Lee H."/>
            <person name="Ahn J."/>
        </authorList>
    </citation>
    <scope>NUCLEOTIDE SEQUENCE [LARGE SCALE GENOMIC DNA]</scope>
    <source>
        <strain evidence="11">ATCC BAA-797 / 42BKT</strain>
    </source>
</reference>
<dbReference type="PROSITE" id="PS51257">
    <property type="entry name" value="PROKAR_LIPOPROTEIN"/>
    <property type="match status" value="1"/>
</dbReference>
<sequence>MNIGMKTRIVLAVLFAAILSGCVGPRDAEGWSSSQKREFMKILSSDKYVSLCNQKPLYDKVRQSQNSRLMTKLLVGYTDNLANSCIDSSTLGKEYDAYWQKVGTSDIQMKLRAGQSIETILKPYIPEYKQFGLLLAKYKALQRTPETSAEALHKVRMSLERIKLMRPGLGKTYVLVNIPEFKVRVIENDRTSVSMGVITGKKKHPTPVFSERLQYIVLNPTWNVPDSIARNEVIPKLLRDPAYLKKHRLVMRKDYNLDSSALNQDSVNLAAYKGGKGDVPFKFIEVPSNRNALGRVKFIFPNHHSVYMHDTPTKYLFKRKVRAYSHGCVRLQDPKRMLQYLTEHYTDYSFEEAMKKYDSLKTAYMKIVKPLWVHTAYLTAYVEEDGTLRLFPDIYGLDRKQKLNF</sequence>
<dbReference type="InterPro" id="IPR052905">
    <property type="entry name" value="LD-transpeptidase_YkuD-like"/>
</dbReference>
<evidence type="ECO:0000256" key="1">
    <source>
        <dbReference type="ARBA" id="ARBA00004752"/>
    </source>
</evidence>
<keyword evidence="6 7" id="KW-0961">Cell wall biogenesis/degradation</keyword>
<dbReference type="OrthoDB" id="9778545at2"/>
<dbReference type="GO" id="GO:0071555">
    <property type="term" value="P:cell wall organization"/>
    <property type="evidence" value="ECO:0007669"/>
    <property type="project" value="UniProtKB-UniRule"/>
</dbReference>
<dbReference type="UniPathway" id="UPA00219"/>
<evidence type="ECO:0000256" key="3">
    <source>
        <dbReference type="ARBA" id="ARBA00022679"/>
    </source>
</evidence>
<gene>
    <name evidence="10" type="ORF">YH65_07530</name>
</gene>
<comment type="pathway">
    <text evidence="1 7">Cell wall biogenesis; peptidoglycan biosynthesis.</text>
</comment>
<feature type="active site" description="Nucleophile" evidence="7">
    <location>
        <position position="328"/>
    </location>
</feature>
<comment type="similarity">
    <text evidence="2">Belongs to the YkuD family.</text>
</comment>
<evidence type="ECO:0000256" key="2">
    <source>
        <dbReference type="ARBA" id="ARBA00005992"/>
    </source>
</evidence>
<feature type="active site" description="Proton donor/acceptor" evidence="7">
    <location>
        <position position="309"/>
    </location>
</feature>
<dbReference type="AlphaFoldDB" id="A0A7U4RQU6"/>
<dbReference type="GO" id="GO:0009252">
    <property type="term" value="P:peptidoglycan biosynthetic process"/>
    <property type="evidence" value="ECO:0007669"/>
    <property type="project" value="UniProtKB-UniPathway"/>
</dbReference>
<reference evidence="10 11" key="1">
    <citation type="submission" date="2015-04" db="EMBL/GenBank/DDBJ databases">
        <title>Complete genome sequence of Sulfurovum lithotrophicum ATCC BAA-797T.</title>
        <authorList>
            <person name="Ahn J."/>
            <person name="Park G."/>
            <person name="Jeon W."/>
            <person name="Jang Y."/>
            <person name="Jang M."/>
            <person name="Lee H."/>
            <person name="Lee H."/>
        </authorList>
    </citation>
    <scope>NUCLEOTIDE SEQUENCE [LARGE SCALE GENOMIC DNA]</scope>
    <source>
        <strain evidence="11">ATCC BAA-797 / 42BKT</strain>
    </source>
</reference>
<evidence type="ECO:0000256" key="8">
    <source>
        <dbReference type="SAM" id="SignalP"/>
    </source>
</evidence>
<evidence type="ECO:0000256" key="7">
    <source>
        <dbReference type="PROSITE-ProRule" id="PRU01373"/>
    </source>
</evidence>
<dbReference type="PANTHER" id="PTHR41533:SF2">
    <property type="entry name" value="BLR7131 PROTEIN"/>
    <property type="match status" value="1"/>
</dbReference>
<organism evidence="10 11">
    <name type="scientific">Sulfurovum lithotrophicum</name>
    <dbReference type="NCBI Taxonomy" id="206403"/>
    <lineage>
        <taxon>Bacteria</taxon>
        <taxon>Pseudomonadati</taxon>
        <taxon>Campylobacterota</taxon>
        <taxon>Epsilonproteobacteria</taxon>
        <taxon>Campylobacterales</taxon>
        <taxon>Sulfurovaceae</taxon>
        <taxon>Sulfurovum</taxon>
    </lineage>
</organism>
<keyword evidence="3" id="KW-0808">Transferase</keyword>
<evidence type="ECO:0000259" key="9">
    <source>
        <dbReference type="PROSITE" id="PS52029"/>
    </source>
</evidence>
<dbReference type="Pfam" id="PF03734">
    <property type="entry name" value="YkuD"/>
    <property type="match status" value="1"/>
</dbReference>
<dbReference type="SUPFAM" id="SSF141523">
    <property type="entry name" value="L,D-transpeptidase catalytic domain-like"/>
    <property type="match status" value="1"/>
</dbReference>
<dbReference type="InterPro" id="IPR038063">
    <property type="entry name" value="Transpep_catalytic_dom"/>
</dbReference>
<dbReference type="PANTHER" id="PTHR41533">
    <property type="entry name" value="L,D-TRANSPEPTIDASE HI_1667-RELATED"/>
    <property type="match status" value="1"/>
</dbReference>
<feature type="signal peptide" evidence="8">
    <location>
        <begin position="1"/>
        <end position="28"/>
    </location>
</feature>
<name>A0A7U4RQU6_9BACT</name>
<dbReference type="KEGG" id="slh:YH65_07530"/>
<evidence type="ECO:0000313" key="10">
    <source>
        <dbReference type="EMBL" id="AKF25258.1"/>
    </source>
</evidence>
<dbReference type="Proteomes" id="UP000034444">
    <property type="component" value="Chromosome"/>
</dbReference>
<evidence type="ECO:0000256" key="6">
    <source>
        <dbReference type="ARBA" id="ARBA00023316"/>
    </source>
</evidence>
<dbReference type="GO" id="GO:0004180">
    <property type="term" value="F:carboxypeptidase activity"/>
    <property type="evidence" value="ECO:0007669"/>
    <property type="project" value="UniProtKB-ARBA"/>
</dbReference>
<keyword evidence="5 7" id="KW-0573">Peptidoglycan synthesis</keyword>
<dbReference type="CDD" id="cd16913">
    <property type="entry name" value="YkuD_like"/>
    <property type="match status" value="1"/>
</dbReference>